<reference evidence="6 7" key="1">
    <citation type="submission" date="2018-08" db="EMBL/GenBank/DDBJ databases">
        <title>A genome reference for cultivated species of the human gut microbiota.</title>
        <authorList>
            <person name="Zou Y."/>
            <person name="Xue W."/>
            <person name="Luo G."/>
        </authorList>
    </citation>
    <scope>NUCLEOTIDE SEQUENCE [LARGE SCALE GENOMIC DNA]</scope>
    <source>
        <strain evidence="6 7">AF28-26</strain>
    </source>
</reference>
<evidence type="ECO:0000256" key="3">
    <source>
        <dbReference type="ARBA" id="ARBA00022729"/>
    </source>
</evidence>
<dbReference type="Pfam" id="PF01547">
    <property type="entry name" value="SBP_bac_1"/>
    <property type="match status" value="1"/>
</dbReference>
<organism evidence="6 7">
    <name type="scientific">[Clostridium] leptum</name>
    <dbReference type="NCBI Taxonomy" id="1535"/>
    <lineage>
        <taxon>Bacteria</taxon>
        <taxon>Bacillati</taxon>
        <taxon>Bacillota</taxon>
        <taxon>Clostridia</taxon>
        <taxon>Eubacteriales</taxon>
        <taxon>Oscillospiraceae</taxon>
        <taxon>Oscillospiraceae incertae sedis</taxon>
    </lineage>
</organism>
<dbReference type="InterPro" id="IPR006059">
    <property type="entry name" value="SBP"/>
</dbReference>
<dbReference type="PANTHER" id="PTHR43649">
    <property type="entry name" value="ARABINOSE-BINDING PROTEIN-RELATED"/>
    <property type="match status" value="1"/>
</dbReference>
<comment type="caution">
    <text evidence="6">The sequence shown here is derived from an EMBL/GenBank/DDBJ whole genome shotgun (WGS) entry which is preliminary data.</text>
</comment>
<dbReference type="PANTHER" id="PTHR43649:SF34">
    <property type="entry name" value="ABC TRANSPORTER PERIPLASMIC-BINDING PROTEIN YCJN-RELATED"/>
    <property type="match status" value="1"/>
</dbReference>
<dbReference type="SUPFAM" id="SSF53850">
    <property type="entry name" value="Periplasmic binding protein-like II"/>
    <property type="match status" value="1"/>
</dbReference>
<dbReference type="Gene3D" id="3.40.190.10">
    <property type="entry name" value="Periplasmic binding protein-like II"/>
    <property type="match status" value="2"/>
</dbReference>
<evidence type="ECO:0000313" key="7">
    <source>
        <dbReference type="Proteomes" id="UP000284751"/>
    </source>
</evidence>
<sequence>MSSKRILAGILSASLVLTVALSGCNNGQGGSAEPSSSTGESSSAASATESENTGDKPEKLQVIVDSDTTGIIQSAADMLERDEGIKTEFIVQSYDQSYTKIMTSIMGGTPIDVIICDSVWTSEFTEAGMIIPLEDYISAELKEDLFPGFVEQSSYDGKLMALPMTGQCKWLYYNTDLLKQAGYSEPPKTWDELFEMGQNMVSKGLCKYPIAWAAKQAEGMVCDWFVCLTASGGSMRDDNGNWIFNDENGVAGLNLMVDSIKNGNADPGSINYTDREVLNPFMAGDIPFVLNWAFAYALANNPEESTIAGNVGIGLIPSNSDGVVSSSVTGSGGFAIASTSKYPDYAWKLLENVLSRESLFKAAEIASNMPPIRSIYEDEEFIEQFPTMAAAYPQFEYAQPRPALSKYSEWSNNMQVSLHEAVTGSKSVEDALNEMIEKSADYQ</sequence>
<keyword evidence="2" id="KW-0813">Transport</keyword>
<dbReference type="InterPro" id="IPR050490">
    <property type="entry name" value="Bact_solute-bd_prot1"/>
</dbReference>
<accession>A0A412AUJ6</accession>
<protein>
    <submittedName>
        <fullName evidence="6">Extracellular solute-binding protein</fullName>
    </submittedName>
</protein>
<feature type="region of interest" description="Disordered" evidence="4">
    <location>
        <begin position="26"/>
        <end position="57"/>
    </location>
</feature>
<keyword evidence="3 5" id="KW-0732">Signal</keyword>
<feature type="signal peptide" evidence="5">
    <location>
        <begin position="1"/>
        <end position="22"/>
    </location>
</feature>
<gene>
    <name evidence="6" type="ORF">DWY99_13285</name>
</gene>
<proteinExistence type="inferred from homology"/>
<evidence type="ECO:0000256" key="1">
    <source>
        <dbReference type="ARBA" id="ARBA00008520"/>
    </source>
</evidence>
<comment type="similarity">
    <text evidence="1">Belongs to the bacterial solute-binding protein 1 family.</text>
</comment>
<feature type="chain" id="PRO_5038487397" evidence="5">
    <location>
        <begin position="23"/>
        <end position="443"/>
    </location>
</feature>
<feature type="compositionally biased region" description="Low complexity" evidence="4">
    <location>
        <begin position="31"/>
        <end position="51"/>
    </location>
</feature>
<name>A0A412AUJ6_9FIRM</name>
<evidence type="ECO:0000256" key="5">
    <source>
        <dbReference type="SAM" id="SignalP"/>
    </source>
</evidence>
<evidence type="ECO:0000256" key="4">
    <source>
        <dbReference type="SAM" id="MobiDB-lite"/>
    </source>
</evidence>
<evidence type="ECO:0000256" key="2">
    <source>
        <dbReference type="ARBA" id="ARBA00022448"/>
    </source>
</evidence>
<dbReference type="AlphaFoldDB" id="A0A412AUJ6"/>
<dbReference type="Proteomes" id="UP000284751">
    <property type="component" value="Unassembled WGS sequence"/>
</dbReference>
<evidence type="ECO:0000313" key="6">
    <source>
        <dbReference type="EMBL" id="RGQ34915.1"/>
    </source>
</evidence>
<dbReference type="PROSITE" id="PS51257">
    <property type="entry name" value="PROKAR_LIPOPROTEIN"/>
    <property type="match status" value="1"/>
</dbReference>
<dbReference type="EMBL" id="QRTC01000076">
    <property type="protein sequence ID" value="RGQ34915.1"/>
    <property type="molecule type" value="Genomic_DNA"/>
</dbReference>